<sequence>MLAGTLDSWEYIDRRNLFMAGRTTIVAMEHGNDGFGKGFPTVPILNKTGQPSSNDRKSKSTAPTEQLGANRSDLTSCTGNNRPHCLDHEPTSSRTNTEQYALPIPARTSTAQLTQLSLDLKADTRLDTARDASTNKLRTPIAHVRQITLTAQHLCTQILSIYPFVEEKMLLEVKVMDPEDDTSSMNRLQNHLRGQLDEIQKLKWKCIELECESLRNSGNKKLVSGKERLEEFTDDVWKRNDGDTASRGPATIAAPKSRFRTCPTDMVKRLAISRHDPLGIVDSACKNQLVVVSVQYGPFNTYIPIRSTTIGKSRVARDPIAMHTSWRSNSDIASVTSSSRWPEQVRRGSGGAWPTAAAREKWRGREGGEVEWGGRV</sequence>
<dbReference type="EMBL" id="KV012504">
    <property type="protein sequence ID" value="KZV24830.1"/>
    <property type="molecule type" value="Genomic_DNA"/>
</dbReference>
<dbReference type="AlphaFoldDB" id="A0A2Z7AVB4"/>
<evidence type="ECO:0000256" key="1">
    <source>
        <dbReference type="SAM" id="MobiDB-lite"/>
    </source>
</evidence>
<keyword evidence="3" id="KW-1185">Reference proteome</keyword>
<feature type="region of interest" description="Disordered" evidence="1">
    <location>
        <begin position="39"/>
        <end position="96"/>
    </location>
</feature>
<evidence type="ECO:0000313" key="2">
    <source>
        <dbReference type="EMBL" id="KZV24830.1"/>
    </source>
</evidence>
<accession>A0A2Z7AVB4</accession>
<protein>
    <submittedName>
        <fullName evidence="2">Uncharacterized protein</fullName>
    </submittedName>
</protein>
<name>A0A2Z7AVB4_9LAMI</name>
<feature type="region of interest" description="Disordered" evidence="1">
    <location>
        <begin position="337"/>
        <end position="356"/>
    </location>
</feature>
<organism evidence="2 3">
    <name type="scientific">Dorcoceras hygrometricum</name>
    <dbReference type="NCBI Taxonomy" id="472368"/>
    <lineage>
        <taxon>Eukaryota</taxon>
        <taxon>Viridiplantae</taxon>
        <taxon>Streptophyta</taxon>
        <taxon>Embryophyta</taxon>
        <taxon>Tracheophyta</taxon>
        <taxon>Spermatophyta</taxon>
        <taxon>Magnoliopsida</taxon>
        <taxon>eudicotyledons</taxon>
        <taxon>Gunneridae</taxon>
        <taxon>Pentapetalae</taxon>
        <taxon>asterids</taxon>
        <taxon>lamiids</taxon>
        <taxon>Lamiales</taxon>
        <taxon>Gesneriaceae</taxon>
        <taxon>Didymocarpoideae</taxon>
        <taxon>Trichosporeae</taxon>
        <taxon>Loxocarpinae</taxon>
        <taxon>Dorcoceras</taxon>
    </lineage>
</organism>
<evidence type="ECO:0000313" key="3">
    <source>
        <dbReference type="Proteomes" id="UP000250235"/>
    </source>
</evidence>
<proteinExistence type="predicted"/>
<feature type="compositionally biased region" description="Polar residues" evidence="1">
    <location>
        <begin position="60"/>
        <end position="81"/>
    </location>
</feature>
<dbReference type="Proteomes" id="UP000250235">
    <property type="component" value="Unassembled WGS sequence"/>
</dbReference>
<gene>
    <name evidence="2" type="ORF">F511_28807</name>
</gene>
<reference evidence="2 3" key="1">
    <citation type="journal article" date="2015" name="Proc. Natl. Acad. Sci. U.S.A.">
        <title>The resurrection genome of Boea hygrometrica: A blueprint for survival of dehydration.</title>
        <authorList>
            <person name="Xiao L."/>
            <person name="Yang G."/>
            <person name="Zhang L."/>
            <person name="Yang X."/>
            <person name="Zhao S."/>
            <person name="Ji Z."/>
            <person name="Zhou Q."/>
            <person name="Hu M."/>
            <person name="Wang Y."/>
            <person name="Chen M."/>
            <person name="Xu Y."/>
            <person name="Jin H."/>
            <person name="Xiao X."/>
            <person name="Hu G."/>
            <person name="Bao F."/>
            <person name="Hu Y."/>
            <person name="Wan P."/>
            <person name="Li L."/>
            <person name="Deng X."/>
            <person name="Kuang T."/>
            <person name="Xiang C."/>
            <person name="Zhu J.K."/>
            <person name="Oliver M.J."/>
            <person name="He Y."/>
        </authorList>
    </citation>
    <scope>NUCLEOTIDE SEQUENCE [LARGE SCALE GENOMIC DNA]</scope>
    <source>
        <strain evidence="3">cv. XS01</strain>
    </source>
</reference>